<dbReference type="PROSITE" id="PS50016">
    <property type="entry name" value="ZF_PHD_2"/>
    <property type="match status" value="1"/>
</dbReference>
<evidence type="ECO:0000256" key="1">
    <source>
        <dbReference type="ARBA" id="ARBA00004123"/>
    </source>
</evidence>
<protein>
    <recommendedName>
        <fullName evidence="11">Chromatin modification-related protein</fullName>
    </recommendedName>
</protein>
<keyword evidence="5 9" id="KW-0862">Zinc</keyword>
<dbReference type="InterPro" id="IPR001965">
    <property type="entry name" value="Znf_PHD"/>
</dbReference>
<comment type="caution">
    <text evidence="14">The sequence shown here is derived from an EMBL/GenBank/DDBJ whole genome shotgun (WGS) entry which is preliminary data.</text>
</comment>
<keyword evidence="7 11" id="KW-0539">Nucleus</keyword>
<dbReference type="GO" id="GO:0006325">
    <property type="term" value="P:chromatin organization"/>
    <property type="evidence" value="ECO:0007669"/>
    <property type="project" value="UniProtKB-KW"/>
</dbReference>
<dbReference type="InterPro" id="IPR028651">
    <property type="entry name" value="ING_fam"/>
</dbReference>
<evidence type="ECO:0000259" key="13">
    <source>
        <dbReference type="PROSITE" id="PS50016"/>
    </source>
</evidence>
<dbReference type="GO" id="GO:0008270">
    <property type="term" value="F:zinc ion binding"/>
    <property type="evidence" value="ECO:0007669"/>
    <property type="project" value="UniProtKB-KW"/>
</dbReference>
<dbReference type="Proteomes" id="UP000253472">
    <property type="component" value="Unassembled WGS sequence"/>
</dbReference>
<feature type="binding site" evidence="9">
    <location>
        <position position="226"/>
    </location>
    <ligand>
        <name>Zn(2+)</name>
        <dbReference type="ChEBI" id="CHEBI:29105"/>
        <label>2</label>
    </ligand>
</feature>
<gene>
    <name evidence="14" type="primary">YNG2_1</name>
    <name evidence="14" type="ORF">Cantr_03761</name>
</gene>
<dbReference type="GO" id="GO:0051321">
    <property type="term" value="P:meiotic cell cycle"/>
    <property type="evidence" value="ECO:0007669"/>
    <property type="project" value="UniProtKB-KW"/>
</dbReference>
<dbReference type="InterPro" id="IPR019786">
    <property type="entry name" value="Zinc_finger_PHD-type_CS"/>
</dbReference>
<sequence>MDTTTVLEKYTQDLSNVPLEVRYLLSEIKYKDTLVAEARKRYQARDNQLHKFIRANGTLAKHPKEEQLYAKIEEDMKLAQKLQKEKIVLANTALFLISKHLHNFENDIAKLENDDLLPPLETGIELNHTAKDDYGLSDSLSRTPTPRNGSSATPVAESIKKGHKRKLTLKGTATQAPPPQEPSPFEGSGGSLALNGDPNGDADNKLYCYCQRVSFGEMVGCDNPTCIIEWFHLPCIGLKNPPKGKWYCDDCKK</sequence>
<feature type="region of interest" description="Disordered" evidence="12">
    <location>
        <begin position="133"/>
        <end position="196"/>
    </location>
</feature>
<evidence type="ECO:0000256" key="3">
    <source>
        <dbReference type="ARBA" id="ARBA00022723"/>
    </source>
</evidence>
<dbReference type="Pfam" id="PF12998">
    <property type="entry name" value="ING"/>
    <property type="match status" value="1"/>
</dbReference>
<dbReference type="CDD" id="cd15587">
    <property type="entry name" value="PHD_Yng1p_like"/>
    <property type="match status" value="1"/>
</dbReference>
<feature type="site" description="Histone H3K4me3 binding" evidence="8">
    <location>
        <position position="207"/>
    </location>
</feature>
<dbReference type="OrthoDB" id="5411773at2759"/>
<evidence type="ECO:0000256" key="5">
    <source>
        <dbReference type="ARBA" id="ARBA00022833"/>
    </source>
</evidence>
<accession>A0A367XMB8</accession>
<reference evidence="14 15" key="1">
    <citation type="submission" date="2018-06" db="EMBL/GenBank/DDBJ databases">
        <title>Whole genome sequencing of Candida tropicalis (genome annotated by CSBL at Korea University).</title>
        <authorList>
            <person name="Ahn J."/>
        </authorList>
    </citation>
    <scope>NUCLEOTIDE SEQUENCE [LARGE SCALE GENOMIC DNA]</scope>
    <source>
        <strain evidence="14 15">ATCC 20962</strain>
    </source>
</reference>
<keyword evidence="3 9" id="KW-0479">Metal-binding</keyword>
<dbReference type="SUPFAM" id="SSF57903">
    <property type="entry name" value="FYVE/PHD zinc finger"/>
    <property type="match status" value="1"/>
</dbReference>
<dbReference type="GO" id="GO:0035267">
    <property type="term" value="C:NuA4 histone acetyltransferase complex"/>
    <property type="evidence" value="ECO:0007669"/>
    <property type="project" value="TreeGrafter"/>
</dbReference>
<feature type="site" description="Histone H3K4me3 binding" evidence="8">
    <location>
        <position position="230"/>
    </location>
</feature>
<dbReference type="GO" id="GO:0006355">
    <property type="term" value="P:regulation of DNA-templated transcription"/>
    <property type="evidence" value="ECO:0007669"/>
    <property type="project" value="TreeGrafter"/>
</dbReference>
<keyword evidence="15" id="KW-1185">Reference proteome</keyword>
<feature type="compositionally biased region" description="Polar residues" evidence="12">
    <location>
        <begin position="138"/>
        <end position="153"/>
    </location>
</feature>
<evidence type="ECO:0000256" key="6">
    <source>
        <dbReference type="ARBA" id="ARBA00022853"/>
    </source>
</evidence>
<evidence type="ECO:0000256" key="11">
    <source>
        <dbReference type="RuleBase" id="RU361213"/>
    </source>
</evidence>
<dbReference type="GO" id="GO:0006281">
    <property type="term" value="P:DNA repair"/>
    <property type="evidence" value="ECO:0007669"/>
    <property type="project" value="UniProtKB-KW"/>
</dbReference>
<evidence type="ECO:0000256" key="7">
    <source>
        <dbReference type="ARBA" id="ARBA00023242"/>
    </source>
</evidence>
<dbReference type="SMART" id="SM01408">
    <property type="entry name" value="ING"/>
    <property type="match status" value="1"/>
</dbReference>
<dbReference type="InterPro" id="IPR011011">
    <property type="entry name" value="Znf_FYVE_PHD"/>
</dbReference>
<dbReference type="GO" id="GO:0005634">
    <property type="term" value="C:nucleus"/>
    <property type="evidence" value="ECO:0007669"/>
    <property type="project" value="UniProtKB-SubCell"/>
</dbReference>
<dbReference type="AlphaFoldDB" id="A0A367XMB8"/>
<dbReference type="InterPro" id="IPR019787">
    <property type="entry name" value="Znf_PHD-finger"/>
</dbReference>
<dbReference type="PANTHER" id="PTHR10333">
    <property type="entry name" value="INHIBITOR OF GROWTH PROTEIN"/>
    <property type="match status" value="1"/>
</dbReference>
<feature type="site" description="Histone H3K4me3 binding" evidence="8">
    <location>
        <position position="222"/>
    </location>
</feature>
<evidence type="ECO:0000256" key="12">
    <source>
        <dbReference type="SAM" id="MobiDB-lite"/>
    </source>
</evidence>
<dbReference type="Gene3D" id="6.10.140.1740">
    <property type="match status" value="1"/>
</dbReference>
<dbReference type="CDD" id="cd16858">
    <property type="entry name" value="ING_ING3_Yng2p"/>
    <property type="match status" value="1"/>
</dbReference>
<comment type="function">
    <text evidence="11">Component of an histone acetyltransferase complex.</text>
</comment>
<feature type="binding site" evidence="9">
    <location>
        <position position="248"/>
    </location>
    <ligand>
        <name>Zn(2+)</name>
        <dbReference type="ChEBI" id="CHEBI:29105"/>
        <label>2</label>
    </ligand>
</feature>
<feature type="binding site" evidence="9">
    <location>
        <position position="210"/>
    </location>
    <ligand>
        <name>Zn(2+)</name>
        <dbReference type="ChEBI" id="CHEBI:29105"/>
        <label>1</label>
    </ligand>
</feature>
<comment type="subunit">
    <text evidence="11">Component of an histone acetyltransferase complex. Interacts with H3K4me3 and to a lesser extent with H3K4me2.</text>
</comment>
<evidence type="ECO:0000256" key="9">
    <source>
        <dbReference type="PIRSR" id="PIRSR628651-51"/>
    </source>
</evidence>
<keyword evidence="6 11" id="KW-0156">Chromatin regulator</keyword>
<evidence type="ECO:0000313" key="15">
    <source>
        <dbReference type="Proteomes" id="UP000253472"/>
    </source>
</evidence>
<feature type="binding site" evidence="9">
    <location>
        <position position="251"/>
    </location>
    <ligand>
        <name>Zn(2+)</name>
        <dbReference type="ChEBI" id="CHEBI:29105"/>
        <label>2</label>
    </ligand>
</feature>
<dbReference type="Gene3D" id="3.30.40.10">
    <property type="entry name" value="Zinc/RING finger domain, C3HC4 (zinc finger)"/>
    <property type="match status" value="1"/>
</dbReference>
<feature type="site" description="Histone H3K4me3 binding" evidence="8">
    <location>
        <position position="218"/>
    </location>
</feature>
<dbReference type="PANTHER" id="PTHR10333:SF42">
    <property type="entry name" value="INHIBITOR OF GROWTH PROTEIN 5"/>
    <property type="match status" value="1"/>
</dbReference>
<evidence type="ECO:0000313" key="14">
    <source>
        <dbReference type="EMBL" id="RCK54708.1"/>
    </source>
</evidence>
<evidence type="ECO:0000256" key="4">
    <source>
        <dbReference type="ARBA" id="ARBA00022771"/>
    </source>
</evidence>
<keyword evidence="4 10" id="KW-0863">Zinc-finger</keyword>
<dbReference type="SMART" id="SM00249">
    <property type="entry name" value="PHD"/>
    <property type="match status" value="1"/>
</dbReference>
<dbReference type="InterPro" id="IPR013083">
    <property type="entry name" value="Znf_RING/FYVE/PHD"/>
</dbReference>
<name>A0A367XMB8_9ASCO</name>
<comment type="domain">
    <text evidence="11">The PHD-type zinc finger mediates the binding to H3K4me3.</text>
</comment>
<dbReference type="PROSITE" id="PS01359">
    <property type="entry name" value="ZF_PHD_1"/>
    <property type="match status" value="1"/>
</dbReference>
<feature type="domain" description="PHD-type" evidence="13">
    <location>
        <begin position="205"/>
        <end position="253"/>
    </location>
</feature>
<feature type="binding site" evidence="9">
    <location>
        <position position="232"/>
    </location>
    <ligand>
        <name>Zn(2+)</name>
        <dbReference type="ChEBI" id="CHEBI:29105"/>
        <label>1</label>
    </ligand>
</feature>
<feature type="binding site" evidence="9">
    <location>
        <position position="208"/>
    </location>
    <ligand>
        <name>Zn(2+)</name>
        <dbReference type="ChEBI" id="CHEBI:29105"/>
        <label>1</label>
    </ligand>
</feature>
<evidence type="ECO:0000256" key="10">
    <source>
        <dbReference type="PROSITE-ProRule" id="PRU00146"/>
    </source>
</evidence>
<dbReference type="InterPro" id="IPR024610">
    <property type="entry name" value="ING_N_histone-binding"/>
</dbReference>
<dbReference type="STRING" id="5486.A0A367XMB8"/>
<feature type="binding site" evidence="9">
    <location>
        <position position="221"/>
    </location>
    <ligand>
        <name>Zn(2+)</name>
        <dbReference type="ChEBI" id="CHEBI:29105"/>
        <label>2</label>
    </ligand>
</feature>
<proteinExistence type="inferred from homology"/>
<evidence type="ECO:0000256" key="2">
    <source>
        <dbReference type="ARBA" id="ARBA00010210"/>
    </source>
</evidence>
<organism evidence="14 15">
    <name type="scientific">Candida viswanathii</name>
    <dbReference type="NCBI Taxonomy" id="5486"/>
    <lineage>
        <taxon>Eukaryota</taxon>
        <taxon>Fungi</taxon>
        <taxon>Dikarya</taxon>
        <taxon>Ascomycota</taxon>
        <taxon>Saccharomycotina</taxon>
        <taxon>Pichiomycetes</taxon>
        <taxon>Debaryomycetaceae</taxon>
        <taxon>Candida/Lodderomyces clade</taxon>
        <taxon>Candida</taxon>
    </lineage>
</organism>
<dbReference type="EMBL" id="QLNQ01000030">
    <property type="protein sequence ID" value="RCK54708.1"/>
    <property type="molecule type" value="Genomic_DNA"/>
</dbReference>
<comment type="similarity">
    <text evidence="2 11">Belongs to the ING family.</text>
</comment>
<evidence type="ECO:0000256" key="8">
    <source>
        <dbReference type="PIRSR" id="PIRSR628651-50"/>
    </source>
</evidence>
<feature type="binding site" evidence="9">
    <location>
        <position position="235"/>
    </location>
    <ligand>
        <name>Zn(2+)</name>
        <dbReference type="ChEBI" id="CHEBI:29105"/>
        <label>1</label>
    </ligand>
</feature>
<comment type="subcellular location">
    <subcellularLocation>
        <location evidence="1 11">Nucleus</location>
    </subcellularLocation>
</comment>